<feature type="chain" id="PRO_5021968029" evidence="2">
    <location>
        <begin position="22"/>
        <end position="111"/>
    </location>
</feature>
<dbReference type="RefSeq" id="WP_167529430.1">
    <property type="nucleotide sequence ID" value="NZ_VITY01000023.1"/>
</dbReference>
<protein>
    <submittedName>
        <fullName evidence="3">Uncharacterized protein</fullName>
    </submittedName>
</protein>
<feature type="compositionally biased region" description="Low complexity" evidence="1">
    <location>
        <begin position="25"/>
        <end position="49"/>
    </location>
</feature>
<feature type="region of interest" description="Disordered" evidence="1">
    <location>
        <begin position="25"/>
        <end position="111"/>
    </location>
</feature>
<evidence type="ECO:0000256" key="1">
    <source>
        <dbReference type="SAM" id="MobiDB-lite"/>
    </source>
</evidence>
<keyword evidence="2" id="KW-0732">Signal</keyword>
<dbReference type="AlphaFoldDB" id="A0A560KYA6"/>
<comment type="caution">
    <text evidence="3">The sequence shown here is derived from an EMBL/GenBank/DDBJ whole genome shotgun (WGS) entry which is preliminary data.</text>
</comment>
<feature type="compositionally biased region" description="Basic residues" evidence="1">
    <location>
        <begin position="66"/>
        <end position="111"/>
    </location>
</feature>
<dbReference type="Proteomes" id="UP000321304">
    <property type="component" value="Unassembled WGS sequence"/>
</dbReference>
<keyword evidence="4" id="KW-1185">Reference proteome</keyword>
<proteinExistence type="predicted"/>
<gene>
    <name evidence="3" type="ORF">FBZ93_12313</name>
</gene>
<sequence>MLKTISAALLAVSVIAAPALAAETGKTATPAPATTTAPATTAPATKAAPVIKSEQLPSKVRNANAKMHHKHYRHHGHHKHMGMLKVKSPKHATKHVHAKVATKHVVPAKRG</sequence>
<accession>A0A560KYA6</accession>
<feature type="signal peptide" evidence="2">
    <location>
        <begin position="1"/>
        <end position="21"/>
    </location>
</feature>
<dbReference type="EMBL" id="VITY01000023">
    <property type="protein sequence ID" value="TWB87084.1"/>
    <property type="molecule type" value="Genomic_DNA"/>
</dbReference>
<reference evidence="3 4" key="1">
    <citation type="submission" date="2019-06" db="EMBL/GenBank/DDBJ databases">
        <title>Genomic Encyclopedia of Type Strains, Phase IV (KMG-V): Genome sequencing to study the core and pangenomes of soil and plant-associated prokaryotes.</title>
        <authorList>
            <person name="Whitman W."/>
        </authorList>
    </citation>
    <scope>NUCLEOTIDE SEQUENCE [LARGE SCALE GENOMIC DNA]</scope>
    <source>
        <strain evidence="3 4">BR 10355</strain>
    </source>
</reference>
<dbReference type="NCBIfam" id="NF047414">
    <property type="entry name" value="BRANT_His_rich"/>
    <property type="match status" value="1"/>
</dbReference>
<evidence type="ECO:0000256" key="2">
    <source>
        <dbReference type="SAM" id="SignalP"/>
    </source>
</evidence>
<evidence type="ECO:0000313" key="3">
    <source>
        <dbReference type="EMBL" id="TWB87084.1"/>
    </source>
</evidence>
<organism evidence="3 4">
    <name type="scientific">Bradyrhizobium macuxiense</name>
    <dbReference type="NCBI Taxonomy" id="1755647"/>
    <lineage>
        <taxon>Bacteria</taxon>
        <taxon>Pseudomonadati</taxon>
        <taxon>Pseudomonadota</taxon>
        <taxon>Alphaproteobacteria</taxon>
        <taxon>Hyphomicrobiales</taxon>
        <taxon>Nitrobacteraceae</taxon>
        <taxon>Bradyrhizobium</taxon>
    </lineage>
</organism>
<dbReference type="InterPro" id="IPR058098">
    <property type="entry name" value="BRANT-like"/>
</dbReference>
<evidence type="ECO:0000313" key="4">
    <source>
        <dbReference type="Proteomes" id="UP000321304"/>
    </source>
</evidence>
<name>A0A560KYA6_9BRAD</name>